<evidence type="ECO:0000313" key="3">
    <source>
        <dbReference type="Proteomes" id="UP000268192"/>
    </source>
</evidence>
<protein>
    <submittedName>
        <fullName evidence="2">Uncharacterized protein</fullName>
    </submittedName>
</protein>
<reference evidence="2 3" key="1">
    <citation type="submission" date="2018-09" db="EMBL/GenBank/DDBJ databases">
        <title>Marinorhizobium profundi gen. nov., sp. nov., isolated from a deep-sea sediment sample from the New Britain Trench and proposal of Marinorhizobiaceae fam. nov. in the order Rhizobiales of the class Alphaproteobacteria.</title>
        <authorList>
            <person name="Cao J."/>
        </authorList>
    </citation>
    <scope>NUCLEOTIDE SEQUENCE [LARGE SCALE GENOMIC DNA]</scope>
    <source>
        <strain evidence="2 3">WS11</strain>
    </source>
</reference>
<keyword evidence="3" id="KW-1185">Reference proteome</keyword>
<feature type="coiled-coil region" evidence="1">
    <location>
        <begin position="65"/>
        <end position="120"/>
    </location>
</feature>
<name>A0A3S9B5R4_9HYPH</name>
<gene>
    <name evidence="2" type="ORF">D5400_14100</name>
</gene>
<evidence type="ECO:0000256" key="1">
    <source>
        <dbReference type="SAM" id="Coils"/>
    </source>
</evidence>
<sequence>MSKKTVKLNVQVKLAKKTYQPGEPVPVGGKDGLSDEDVSRLTESFGLYAGDSVIGTPAETSDADIAERDRRIAVLEAEKAEALEELKTARDETEALKGQLAEAEADTGVLAARVKELEAAAK</sequence>
<proteinExistence type="predicted"/>
<accession>A0A3S9B5R4</accession>
<dbReference type="KEGG" id="abaw:D5400_14100"/>
<dbReference type="AlphaFoldDB" id="A0A3S9B5R4"/>
<dbReference type="RefSeq" id="WP_126010575.1">
    <property type="nucleotide sequence ID" value="NZ_CP032509.1"/>
</dbReference>
<dbReference type="Proteomes" id="UP000268192">
    <property type="component" value="Chromosome"/>
</dbReference>
<organism evidence="2 3">
    <name type="scientific">Georhizobium profundi</name>
    <dbReference type="NCBI Taxonomy" id="2341112"/>
    <lineage>
        <taxon>Bacteria</taxon>
        <taxon>Pseudomonadati</taxon>
        <taxon>Pseudomonadota</taxon>
        <taxon>Alphaproteobacteria</taxon>
        <taxon>Hyphomicrobiales</taxon>
        <taxon>Rhizobiaceae</taxon>
        <taxon>Georhizobium</taxon>
    </lineage>
</organism>
<keyword evidence="1" id="KW-0175">Coiled coil</keyword>
<dbReference type="OrthoDB" id="8030730at2"/>
<dbReference type="EMBL" id="CP032509">
    <property type="protein sequence ID" value="AZN72257.1"/>
    <property type="molecule type" value="Genomic_DNA"/>
</dbReference>
<evidence type="ECO:0000313" key="2">
    <source>
        <dbReference type="EMBL" id="AZN72257.1"/>
    </source>
</evidence>